<dbReference type="Pfam" id="PF03098">
    <property type="entry name" value="An_peroxidase"/>
    <property type="match status" value="2"/>
</dbReference>
<evidence type="ECO:0000256" key="1">
    <source>
        <dbReference type="ARBA" id="ARBA00004613"/>
    </source>
</evidence>
<dbReference type="Pfam" id="PF00353">
    <property type="entry name" value="HemolysinCabind"/>
    <property type="match status" value="10"/>
</dbReference>
<gene>
    <name evidence="4" type="ORF">H7965_14265</name>
</gene>
<keyword evidence="3" id="KW-0325">Glycoprotein</keyword>
<dbReference type="InterPro" id="IPR001343">
    <property type="entry name" value="Hemolysn_Ca-bd"/>
</dbReference>
<dbReference type="InterPro" id="IPR018511">
    <property type="entry name" value="Hemolysin-typ_Ca-bd_CS"/>
</dbReference>
<dbReference type="PANTHER" id="PTHR11475:SF4">
    <property type="entry name" value="CHORION PEROXIDASE"/>
    <property type="match status" value="1"/>
</dbReference>
<dbReference type="GO" id="GO:0005576">
    <property type="term" value="C:extracellular region"/>
    <property type="evidence" value="ECO:0007669"/>
    <property type="project" value="UniProtKB-SubCell"/>
</dbReference>
<comment type="caution">
    <text evidence="4">The sequence shown here is derived from an EMBL/GenBank/DDBJ whole genome shotgun (WGS) entry which is preliminary data.</text>
</comment>
<reference evidence="4" key="1">
    <citation type="submission" date="2020-08" db="EMBL/GenBank/DDBJ databases">
        <authorList>
            <person name="Hu Y."/>
            <person name="Nguyen S.V."/>
            <person name="Li F."/>
            <person name="Fanning S."/>
        </authorList>
    </citation>
    <scope>NUCLEOTIDE SEQUENCE</scope>
    <source>
        <strain evidence="4">SYSU D8009</strain>
    </source>
</reference>
<dbReference type="InterPro" id="IPR011049">
    <property type="entry name" value="Serralysin-like_metalloprot_C"/>
</dbReference>
<dbReference type="SUPFAM" id="SSF48113">
    <property type="entry name" value="Heme-dependent peroxidases"/>
    <property type="match status" value="1"/>
</dbReference>
<dbReference type="RefSeq" id="WP_186771257.1">
    <property type="nucleotide sequence ID" value="NZ_JACOMF010000015.1"/>
</dbReference>
<protein>
    <submittedName>
        <fullName evidence="4">Heme peroxidase</fullName>
    </submittedName>
</protein>
<organism evidence="4 5">
    <name type="scientific">Siccirubricoccus deserti</name>
    <dbReference type="NCBI Taxonomy" id="2013562"/>
    <lineage>
        <taxon>Bacteria</taxon>
        <taxon>Pseudomonadati</taxon>
        <taxon>Pseudomonadota</taxon>
        <taxon>Alphaproteobacteria</taxon>
        <taxon>Acetobacterales</taxon>
        <taxon>Roseomonadaceae</taxon>
        <taxon>Siccirubricoccus</taxon>
    </lineage>
</organism>
<dbReference type="GO" id="GO:0005509">
    <property type="term" value="F:calcium ion binding"/>
    <property type="evidence" value="ECO:0007669"/>
    <property type="project" value="InterPro"/>
</dbReference>
<comment type="subcellular location">
    <subcellularLocation>
        <location evidence="1">Secreted</location>
    </subcellularLocation>
</comment>
<keyword evidence="4" id="KW-0575">Peroxidase</keyword>
<dbReference type="PROSITE" id="PS50292">
    <property type="entry name" value="PEROXIDASE_3"/>
    <property type="match status" value="1"/>
</dbReference>
<dbReference type="Gene3D" id="2.150.10.10">
    <property type="entry name" value="Serralysin-like metalloprotease, C-terminal"/>
    <property type="match status" value="6"/>
</dbReference>
<dbReference type="CDD" id="cd09821">
    <property type="entry name" value="An_peroxidase_bacterial_2"/>
    <property type="match status" value="1"/>
</dbReference>
<evidence type="ECO:0000313" key="4">
    <source>
        <dbReference type="EMBL" id="MBC4016487.1"/>
    </source>
</evidence>
<sequence>MVTLVRHDLEFILQQIEIAEKHASGIDLTELISSPLLPYGLRTVDGSYNNLIPGREQWGAADQPFKELLEPSYRNDGDGDSLAMGPGVTLTNTDYGAPGSVVDADPRMISNLIVDQTANNPAAVAAADGIDGALQFDHDGDPETPDLLFIPNVAPDEGLSSPFNGWMTLFGQFFDHGLDLVSKGGNGTVYIPLQEDDPLYVPGGHSNFMVLTRVSPDAVNRTTPWVDQNQTYGSHASKQVFMREYIEGSDGKPIATGLLLEGNGGPGGSKGGLATWADVKAQAREMLGIELTDLDVGNIPLIAADPYGNFIPGPNGYAQLVVGLGADGIFGTADDVLLEGNPAAPVSTATAFRTGHAFLDDIAHNAVPVVDGSGALVADGDDVAGNTLHPNAQGKLTEYDNELLDAHYITGDGRGNENIGLTAVHHIFHSEHNHVVADTKALVLETGDLAFLNEWLLTPLEAWPTEAEQASLVWNGERLFQAGRFVTEMEYQHLVFEEFGRKMQPDIDLFVFEPSIDIDPAITAEFAHVVYRFGHSMLTEDVARIKMVDGNPVQDDIGLIQAFLNPLEYANSGTAEEAAGAIIRGMTRQVGNEIDEFVTGALRNNLLGLPLDLATINLARGRDVGMPSLNEARAKFYEATSDTQLKPYVSWVDFALNIKHPASIINFIAAYGTHESITAETTLAGKRAAATALVLGTAQHLEDDPTTPLVNEARTFLPPADRVAFLNSTGAWANQETGFGLIDFWIGGLAEKKMAFGGMLGSTFSFVFEMTMENLQDADRFYYLSRTQGLNLLNELENNSFAKLVMRNTDLGDPGSTALPGDLFSAFSIMLELDKSKQIGDDPVHSDPTLEAISHLVERGATDANGVDHYIAYHGLDHIVIGGTEQDDTIISGGGDDALWGRGGNDYIEAGYGVDKAHGGDGDDIIVNAGTDIGETDFLHGEAGNDVIHGGSGLALIFGNEGSDFIVTGPDGKEVFGGTGDDFILGGDGGDFLLGNEGDDWIEGGGRFDTLAGENSELFFNSTIIGHDVLNGGSNDTDYDGESGDDIMVQNEGIQRSNGMAGFDWAIHKGNGIPANSDLGIPIFVNQEDFILRDRFDLVEGLSGWIHSDTLTGRDQVFGARDETGGGAAIPSPNSPLASYSNALLESGVARIDGFRPLLSHLFWDETDPDAVVLDTADATDIILGGDGSDTIQGKAGNDIIDGDAWLNVRISVRANSDGTGAELFSVDSMTQIQQQIFAGTINPGQLKIVREILHADGHDDLDIAVYSGNRSEYEIFDFGDFIQIAHVNPVLVGNALSNGIDTLRNIERVRFADETVTLRNLAPVGTPSVSDLTPTEGGMITATLGTLVDYDGLPPVSSFSYQWQVLIGGTWTNILGATAAAFTPTESVVNHQLRVQVSYVDGGGSFETVYSGPTAVVGDLFVGGNGADIPVLTAGADHAFGNGGNDTLDGGAGADTLEGGAGDDTYIVDDAGDVVVEVAGQGTDHVLASVDFTLSGSLENLTLIGLANINGTGTNGANLITGNAGANVLSGAGGNDTLIGGGGDDTMLGGMGDDVYIVDDAGDVVFEAAGQGTDLVMASVNYSIAGSGSLENLTLTGLANIDGTGNNGTNVITGNAGNNLLNGGGGHDTLFGGLGNDTLDGGTGADSMVGGAGDDTYIVDNAGDVVVEVAGQGTDHVLASVDFTLSGSLENLTLIGLANINGTGTNGANLITGNAGANMLSGAGGNDTLIGGGGDDTMLGGTGDDIYIVDDAGDVVFEATGQGTDLVMASVNYSIAGSGSLENLTLTGLANIDGTGNNGTNVITGNDGNNLLSGGGGHDTLFGGIGNDTLDGGTGADSMVGGVGDDTYIVDSAGDVMVEVTGGGVDLVMASVSHTLGIEVENLMLTGTLAVDGSGNVLANMITGNDATNRLNGGDGNDTLIGAGGNDTLIGGAGADVLSGGAGLDTFRYNFADEGGDTIVGYVGAEDRVQISVSGFGGGLALGMDLLATGRYVENADGLATNAVGQFAFDTITQTLWWDVDGTGTEDRVMIASLTGATGWSVSELQLIA</sequence>
<keyword evidence="5" id="KW-1185">Reference proteome</keyword>
<dbReference type="InterPro" id="IPR010255">
    <property type="entry name" value="Haem_peroxidase_sf"/>
</dbReference>
<dbReference type="SUPFAM" id="SSF51120">
    <property type="entry name" value="beta-Roll"/>
    <property type="match status" value="7"/>
</dbReference>
<keyword evidence="2" id="KW-0964">Secreted</keyword>
<dbReference type="InterPro" id="IPR019791">
    <property type="entry name" value="Haem_peroxidase_animal"/>
</dbReference>
<accession>A0A9X0R190</accession>
<evidence type="ECO:0000256" key="2">
    <source>
        <dbReference type="ARBA" id="ARBA00022525"/>
    </source>
</evidence>
<evidence type="ECO:0000256" key="3">
    <source>
        <dbReference type="ARBA" id="ARBA00023180"/>
    </source>
</evidence>
<dbReference type="PROSITE" id="PS00330">
    <property type="entry name" value="HEMOLYSIN_CALCIUM"/>
    <property type="match status" value="5"/>
</dbReference>
<dbReference type="InterPro" id="IPR037120">
    <property type="entry name" value="Haem_peroxidase_sf_animal"/>
</dbReference>
<dbReference type="GO" id="GO:0020037">
    <property type="term" value="F:heme binding"/>
    <property type="evidence" value="ECO:0007669"/>
    <property type="project" value="InterPro"/>
</dbReference>
<keyword evidence="4" id="KW-0560">Oxidoreductase</keyword>
<dbReference type="GO" id="GO:0006979">
    <property type="term" value="P:response to oxidative stress"/>
    <property type="evidence" value="ECO:0007669"/>
    <property type="project" value="InterPro"/>
</dbReference>
<evidence type="ECO:0000313" key="5">
    <source>
        <dbReference type="Proteomes" id="UP000600101"/>
    </source>
</evidence>
<dbReference type="PRINTS" id="PR00313">
    <property type="entry name" value="CABNDNGRPT"/>
</dbReference>
<name>A0A9X0R190_9PROT</name>
<dbReference type="EMBL" id="JACOMF010000015">
    <property type="protein sequence ID" value="MBC4016487.1"/>
    <property type="molecule type" value="Genomic_DNA"/>
</dbReference>
<proteinExistence type="predicted"/>
<dbReference type="GO" id="GO:0004601">
    <property type="term" value="F:peroxidase activity"/>
    <property type="evidence" value="ECO:0007669"/>
    <property type="project" value="UniProtKB-KW"/>
</dbReference>
<dbReference type="Proteomes" id="UP000600101">
    <property type="component" value="Unassembled WGS sequence"/>
</dbReference>
<dbReference type="PANTHER" id="PTHR11475">
    <property type="entry name" value="OXIDASE/PEROXIDASE"/>
    <property type="match status" value="1"/>
</dbReference>
<dbReference type="Gene3D" id="1.10.640.10">
    <property type="entry name" value="Haem peroxidase domain superfamily, animal type"/>
    <property type="match status" value="1"/>
</dbReference>